<proteinExistence type="inferred from homology"/>
<gene>
    <name evidence="5" type="ORF">GG681_04635</name>
</gene>
<feature type="transmembrane region" description="Helical" evidence="4">
    <location>
        <begin position="38"/>
        <end position="61"/>
    </location>
</feature>
<feature type="transmembrane region" description="Helical" evidence="4">
    <location>
        <begin position="240"/>
        <end position="258"/>
    </location>
</feature>
<evidence type="ECO:0000256" key="3">
    <source>
        <dbReference type="ARBA" id="ARBA00022448"/>
    </source>
</evidence>
<evidence type="ECO:0000256" key="4">
    <source>
        <dbReference type="SAM" id="Phobius"/>
    </source>
</evidence>
<accession>A0A844AXK8</accession>
<evidence type="ECO:0000256" key="2">
    <source>
        <dbReference type="ARBA" id="ARBA00007783"/>
    </source>
</evidence>
<protein>
    <submittedName>
        <fullName evidence="5">ABC transporter permease</fullName>
    </submittedName>
</protein>
<evidence type="ECO:0000313" key="5">
    <source>
        <dbReference type="EMBL" id="MQY41916.1"/>
    </source>
</evidence>
<evidence type="ECO:0000313" key="6">
    <source>
        <dbReference type="Proteomes" id="UP000436694"/>
    </source>
</evidence>
<comment type="similarity">
    <text evidence="2">Belongs to the ABC-2 integral membrane protein family.</text>
</comment>
<dbReference type="Proteomes" id="UP000436694">
    <property type="component" value="Unassembled WGS sequence"/>
</dbReference>
<dbReference type="PANTHER" id="PTHR30413">
    <property type="entry name" value="INNER MEMBRANE TRANSPORT PERMEASE"/>
    <property type="match status" value="1"/>
</dbReference>
<dbReference type="AlphaFoldDB" id="A0A844AXK8"/>
<dbReference type="EMBL" id="WIXK01000002">
    <property type="protein sequence ID" value="MQY41916.1"/>
    <property type="molecule type" value="Genomic_DNA"/>
</dbReference>
<evidence type="ECO:0000256" key="1">
    <source>
        <dbReference type="ARBA" id="ARBA00004429"/>
    </source>
</evidence>
<feature type="transmembrane region" description="Helical" evidence="4">
    <location>
        <begin position="201"/>
        <end position="220"/>
    </location>
</feature>
<organism evidence="5 6">
    <name type="scientific">Tritonibacter aquimaris</name>
    <dbReference type="NCBI Taxonomy" id="2663379"/>
    <lineage>
        <taxon>Bacteria</taxon>
        <taxon>Pseudomonadati</taxon>
        <taxon>Pseudomonadota</taxon>
        <taxon>Alphaproteobacteria</taxon>
        <taxon>Rhodobacterales</taxon>
        <taxon>Paracoccaceae</taxon>
        <taxon>Tritonibacter</taxon>
    </lineage>
</organism>
<reference evidence="5 6" key="1">
    <citation type="submission" date="2019-10" db="EMBL/GenBank/DDBJ databases">
        <title>Epibacterium sp. nov., isolated from seawater.</title>
        <authorList>
            <person name="Zhang X."/>
            <person name="Li N."/>
        </authorList>
    </citation>
    <scope>NUCLEOTIDE SEQUENCE [LARGE SCALE GENOMIC DNA]</scope>
    <source>
        <strain evidence="5 6">SM1969</strain>
    </source>
</reference>
<feature type="transmembrane region" description="Helical" evidence="4">
    <location>
        <begin position="113"/>
        <end position="138"/>
    </location>
</feature>
<keyword evidence="4" id="KW-1133">Transmembrane helix</keyword>
<dbReference type="GO" id="GO:0005886">
    <property type="term" value="C:plasma membrane"/>
    <property type="evidence" value="ECO:0007669"/>
    <property type="project" value="UniProtKB-SubCell"/>
</dbReference>
<comment type="subcellular location">
    <subcellularLocation>
        <location evidence="1">Cell inner membrane</location>
        <topology evidence="1">Multi-pass membrane protein</topology>
    </subcellularLocation>
</comment>
<comment type="caution">
    <text evidence="5">The sequence shown here is derived from an EMBL/GenBank/DDBJ whole genome shotgun (WGS) entry which is preliminary data.</text>
</comment>
<feature type="transmembrane region" description="Helical" evidence="4">
    <location>
        <begin position="73"/>
        <end position="92"/>
    </location>
</feature>
<dbReference type="PANTHER" id="PTHR30413:SF8">
    <property type="entry name" value="TRANSPORT PERMEASE PROTEIN"/>
    <property type="match status" value="1"/>
</dbReference>
<dbReference type="RefSeq" id="WP_153545601.1">
    <property type="nucleotide sequence ID" value="NZ_WIXK01000002.1"/>
</dbReference>
<dbReference type="GO" id="GO:0015920">
    <property type="term" value="P:lipopolysaccharide transport"/>
    <property type="evidence" value="ECO:0007669"/>
    <property type="project" value="TreeGrafter"/>
</dbReference>
<keyword evidence="4" id="KW-0812">Transmembrane</keyword>
<sequence>MFEQQQRKASVIHGLLDMLEVVFHAIVRSVRSKHNNALIALGLNMLQAIMFVAIFYVMFSLLGLRGAAIRGDFLLYVMSGIFLFLTHTKAVSAVAGAEGPSSPMMQHAPMNTIVAILSAALGSLYLQTLSMLLILFGYHVAFTPVVIVDPISSYAMMLLAWLTGSCVGLVLLVLKPWVPSLVGVLSTIYQRANMIASGKMFLANTLPSSMLVMFDWNPLFHCIDQARGYMFKNYNPHFSSWQYALTVALVLIVIGLMGEFHTRRHVSISWSARR</sequence>
<keyword evidence="6" id="KW-1185">Reference proteome</keyword>
<name>A0A844AXK8_9RHOB</name>
<feature type="transmembrane region" description="Helical" evidence="4">
    <location>
        <begin position="158"/>
        <end position="189"/>
    </location>
</feature>
<keyword evidence="3" id="KW-0813">Transport</keyword>
<keyword evidence="4" id="KW-0472">Membrane</keyword>